<comment type="catalytic activity">
    <reaction evidence="1">
        <text>UDP-alpha-D-glucose = UDP-alpha-D-galactose</text>
        <dbReference type="Rhea" id="RHEA:22168"/>
        <dbReference type="ChEBI" id="CHEBI:58885"/>
        <dbReference type="ChEBI" id="CHEBI:66914"/>
        <dbReference type="EC" id="5.1.3.2"/>
    </reaction>
</comment>
<dbReference type="Pfam" id="PF01370">
    <property type="entry name" value="Epimerase"/>
    <property type="match status" value="1"/>
</dbReference>
<dbReference type="InterPro" id="IPR036291">
    <property type="entry name" value="NAD(P)-bd_dom_sf"/>
</dbReference>
<dbReference type="GO" id="GO:0033499">
    <property type="term" value="P:galactose catabolic process via UDP-galactose, Leloir pathway"/>
    <property type="evidence" value="ECO:0007669"/>
    <property type="project" value="TreeGrafter"/>
</dbReference>
<comment type="similarity">
    <text evidence="4">Belongs to the NAD(P)-dependent epimerase/dehydratase family.</text>
</comment>
<dbReference type="Gene3D" id="3.40.50.720">
    <property type="entry name" value="NAD(P)-binding Rossmann-like Domain"/>
    <property type="match status" value="1"/>
</dbReference>
<dbReference type="InterPro" id="IPR001509">
    <property type="entry name" value="Epimerase_deHydtase"/>
</dbReference>
<evidence type="ECO:0000256" key="9">
    <source>
        <dbReference type="ARBA" id="ARBA00023277"/>
    </source>
</evidence>
<accession>A0A3L7AJY6</accession>
<gene>
    <name evidence="13" type="primary">galE</name>
    <name evidence="13" type="ORF">D9V34_14780</name>
</gene>
<feature type="domain" description="NAD-dependent epimerase/dehydratase" evidence="12">
    <location>
        <begin position="4"/>
        <end position="252"/>
    </location>
</feature>
<sequence length="325" mass="34884">MRTLVTGGAGFIGAHVVELLRNRGDEVVIVDDLVTGLAHRVDGVEIHQMDLADLSVVAPLTELMRAKGIDSVIHFAARKQVFESVQRPAWYYQQNIGSLANVLLAMQEADVRRLVFSSSASVYGTTEGASILESDGTVPVNPYGETKLMGERLVAAAGAAWGLRGVSLRYFNVAGAASARLGDRAVLNLVPMVFERIDAGESPLVFGGDYDTPDGSCVRDYVHVSDLADAHLATLDNLGERADGWHDAFNVGTGVGTSVLEIVNLVREVTGLDIRPEIRDRRAGDPAIVVASAEKIERELGWRARRGTAEIIESAWSAHRANTGA</sequence>
<evidence type="ECO:0000259" key="12">
    <source>
        <dbReference type="Pfam" id="PF01370"/>
    </source>
</evidence>
<dbReference type="OrthoDB" id="9801785at2"/>
<organism evidence="13 14">
    <name type="scientific">Mycetocola lacteus</name>
    <dbReference type="NCBI Taxonomy" id="76637"/>
    <lineage>
        <taxon>Bacteria</taxon>
        <taxon>Bacillati</taxon>
        <taxon>Actinomycetota</taxon>
        <taxon>Actinomycetes</taxon>
        <taxon>Micrococcales</taxon>
        <taxon>Microbacteriaceae</taxon>
        <taxon>Mycetocola</taxon>
    </lineage>
</organism>
<comment type="cofactor">
    <cofactor evidence="2">
        <name>NAD(+)</name>
        <dbReference type="ChEBI" id="CHEBI:57540"/>
    </cofactor>
</comment>
<evidence type="ECO:0000256" key="10">
    <source>
        <dbReference type="ARBA" id="ARBA00031367"/>
    </source>
</evidence>
<dbReference type="RefSeq" id="WP_121689348.1">
    <property type="nucleotide sequence ID" value="NZ_RCUY01000014.1"/>
</dbReference>
<keyword evidence="14" id="KW-1185">Reference proteome</keyword>
<evidence type="ECO:0000256" key="2">
    <source>
        <dbReference type="ARBA" id="ARBA00001911"/>
    </source>
</evidence>
<evidence type="ECO:0000256" key="1">
    <source>
        <dbReference type="ARBA" id="ARBA00000083"/>
    </source>
</evidence>
<dbReference type="NCBIfam" id="TIGR01179">
    <property type="entry name" value="galE"/>
    <property type="match status" value="1"/>
</dbReference>
<dbReference type="EMBL" id="RCUY01000014">
    <property type="protein sequence ID" value="RLP79911.1"/>
    <property type="molecule type" value="Genomic_DNA"/>
</dbReference>
<dbReference type="GO" id="GO:0003978">
    <property type="term" value="F:UDP-glucose 4-epimerase activity"/>
    <property type="evidence" value="ECO:0007669"/>
    <property type="project" value="UniProtKB-EC"/>
</dbReference>
<comment type="caution">
    <text evidence="13">The sequence shown here is derived from an EMBL/GenBank/DDBJ whole genome shotgun (WGS) entry which is preliminary data.</text>
</comment>
<name>A0A3L7AJY6_9MICO</name>
<keyword evidence="8 13" id="KW-0413">Isomerase</keyword>
<keyword evidence="9" id="KW-0119">Carbohydrate metabolism</keyword>
<dbReference type="InterPro" id="IPR005886">
    <property type="entry name" value="UDP_G4E"/>
</dbReference>
<evidence type="ECO:0000313" key="14">
    <source>
        <dbReference type="Proteomes" id="UP000269438"/>
    </source>
</evidence>
<dbReference type="PANTHER" id="PTHR43725:SF53">
    <property type="entry name" value="UDP-ARABINOSE 4-EPIMERASE 1"/>
    <property type="match status" value="1"/>
</dbReference>
<comment type="pathway">
    <text evidence="3">Carbohydrate metabolism; galactose metabolism.</text>
</comment>
<evidence type="ECO:0000256" key="6">
    <source>
        <dbReference type="ARBA" id="ARBA00018569"/>
    </source>
</evidence>
<dbReference type="Gene3D" id="3.90.25.10">
    <property type="entry name" value="UDP-galactose 4-epimerase, domain 1"/>
    <property type="match status" value="1"/>
</dbReference>
<evidence type="ECO:0000256" key="5">
    <source>
        <dbReference type="ARBA" id="ARBA00013189"/>
    </source>
</evidence>
<dbReference type="EC" id="5.1.3.2" evidence="5"/>
<dbReference type="SUPFAM" id="SSF51735">
    <property type="entry name" value="NAD(P)-binding Rossmann-fold domains"/>
    <property type="match status" value="1"/>
</dbReference>
<dbReference type="PANTHER" id="PTHR43725">
    <property type="entry name" value="UDP-GLUCOSE 4-EPIMERASE"/>
    <property type="match status" value="1"/>
</dbReference>
<dbReference type="UniPathway" id="UPA00214"/>
<evidence type="ECO:0000256" key="11">
    <source>
        <dbReference type="ARBA" id="ARBA00033067"/>
    </source>
</evidence>
<dbReference type="AlphaFoldDB" id="A0A3L7AJY6"/>
<evidence type="ECO:0000256" key="7">
    <source>
        <dbReference type="ARBA" id="ARBA00023027"/>
    </source>
</evidence>
<dbReference type="Proteomes" id="UP000269438">
    <property type="component" value="Unassembled WGS sequence"/>
</dbReference>
<evidence type="ECO:0000313" key="13">
    <source>
        <dbReference type="EMBL" id="RLP79911.1"/>
    </source>
</evidence>
<evidence type="ECO:0000256" key="4">
    <source>
        <dbReference type="ARBA" id="ARBA00007637"/>
    </source>
</evidence>
<keyword evidence="7" id="KW-0520">NAD</keyword>
<evidence type="ECO:0000256" key="8">
    <source>
        <dbReference type="ARBA" id="ARBA00023235"/>
    </source>
</evidence>
<protein>
    <recommendedName>
        <fullName evidence="6">UDP-glucose 4-epimerase</fullName>
        <ecNumber evidence="5">5.1.3.2</ecNumber>
    </recommendedName>
    <alternativeName>
        <fullName evidence="11">Galactowaldenase</fullName>
    </alternativeName>
    <alternativeName>
        <fullName evidence="10">UDP-galactose 4-epimerase</fullName>
    </alternativeName>
</protein>
<proteinExistence type="inferred from homology"/>
<evidence type="ECO:0000256" key="3">
    <source>
        <dbReference type="ARBA" id="ARBA00004947"/>
    </source>
</evidence>
<reference evidence="13 14" key="1">
    <citation type="submission" date="2018-10" db="EMBL/GenBank/DDBJ databases">
        <authorList>
            <person name="Li J."/>
        </authorList>
    </citation>
    <scope>NUCLEOTIDE SEQUENCE [LARGE SCALE GENOMIC DNA]</scope>
    <source>
        <strain evidence="13 14">JCM 11654</strain>
    </source>
</reference>